<evidence type="ECO:0000313" key="2">
    <source>
        <dbReference type="Proteomes" id="UP000246321"/>
    </source>
</evidence>
<organism evidence="1 2">
    <name type="scientific">Aeromonas phage 50AhydR13PP</name>
    <dbReference type="NCBI Taxonomy" id="2163978"/>
    <lineage>
        <taxon>Viruses</taxon>
        <taxon>Duplodnaviria</taxon>
        <taxon>Heunggongvirae</taxon>
        <taxon>Uroviricota</taxon>
        <taxon>Caudoviricetes</taxon>
        <taxon>Pantevenvirales</taxon>
        <taxon>Straboviridae</taxon>
        <taxon>Tulanevirus</taxon>
        <taxon>Tulanevirus 50ahydr13pp</taxon>
    </lineage>
</organism>
<accession>A0A2S1PDZ0</accession>
<proteinExistence type="predicted"/>
<name>A0A2S1PDZ0_9CAUD</name>
<dbReference type="Proteomes" id="UP000246321">
    <property type="component" value="Segment"/>
</dbReference>
<protein>
    <submittedName>
        <fullName evidence="1">Uncharacterized protein</fullName>
    </submittedName>
</protein>
<dbReference type="EMBL" id="MH179476">
    <property type="protein sequence ID" value="AWH14779.1"/>
    <property type="molecule type" value="Genomic_DNA"/>
</dbReference>
<dbReference type="KEGG" id="vg:65113151"/>
<sequence>MEVRFGDVVTEKTSIFDEFIGACLMSSTYAHSAHFMTKSYEKHIAYEYFYDNMPGLIDIFAESYMGSGFTYRPRLSIYNGTFESFVNQLAQMAEKVSASAPNTVLKNTSDDIQELCRMAMYKLSLH</sequence>
<dbReference type="GeneID" id="65113151"/>
<dbReference type="InterPro" id="IPR043876">
    <property type="entry name" value="DUF5856"/>
</dbReference>
<reference evidence="1 2" key="1">
    <citation type="submission" date="2018-04" db="EMBL/GenBank/DDBJ databases">
        <title>Complete genome sequences of new Aeromonas and Pseudomonas phages promising in phage therapy dedicated to aquaculture.</title>
        <authorList>
            <person name="Kolsut J."/>
            <person name="Wojcik E."/>
            <person name="Wojtasik A."/>
            <person name="Dastych J."/>
        </authorList>
    </citation>
    <scope>NUCLEOTIDE SEQUENCE [LARGE SCALE GENOMIC DNA]</scope>
</reference>
<evidence type="ECO:0000313" key="1">
    <source>
        <dbReference type="EMBL" id="AWH14779.1"/>
    </source>
</evidence>
<dbReference type="Pfam" id="PF19174">
    <property type="entry name" value="DUF5856"/>
    <property type="match status" value="1"/>
</dbReference>
<dbReference type="RefSeq" id="YP_010095515.1">
    <property type="nucleotide sequence ID" value="NC_055746.1"/>
</dbReference>
<keyword evidence="2" id="KW-1185">Reference proteome</keyword>